<dbReference type="SUPFAM" id="SSF52096">
    <property type="entry name" value="ClpP/crotonase"/>
    <property type="match status" value="1"/>
</dbReference>
<dbReference type="OrthoDB" id="9807606at2"/>
<dbReference type="KEGG" id="pstg:E8M01_24955"/>
<accession>A0A4D7BCU3</accession>
<dbReference type="Proteomes" id="UP000298781">
    <property type="component" value="Chromosome"/>
</dbReference>
<protein>
    <submittedName>
        <fullName evidence="1">Enoyl-CoA hydratase/isomerase family protein</fullName>
    </submittedName>
</protein>
<dbReference type="InterPro" id="IPR001753">
    <property type="entry name" value="Enoyl-CoA_hydra/iso"/>
</dbReference>
<dbReference type="GO" id="GO:0016853">
    <property type="term" value="F:isomerase activity"/>
    <property type="evidence" value="ECO:0007669"/>
    <property type="project" value="UniProtKB-KW"/>
</dbReference>
<evidence type="ECO:0000313" key="1">
    <source>
        <dbReference type="EMBL" id="QCI67196.1"/>
    </source>
</evidence>
<keyword evidence="2" id="KW-1185">Reference proteome</keyword>
<dbReference type="Pfam" id="PF00378">
    <property type="entry name" value="ECH_1"/>
    <property type="match status" value="1"/>
</dbReference>
<dbReference type="RefSeq" id="WP_136962631.1">
    <property type="nucleotide sequence ID" value="NZ_CP039690.1"/>
</dbReference>
<dbReference type="PANTHER" id="PTHR11941">
    <property type="entry name" value="ENOYL-COA HYDRATASE-RELATED"/>
    <property type="match status" value="1"/>
</dbReference>
<organism evidence="1 2">
    <name type="scientific">Phreatobacter stygius</name>
    <dbReference type="NCBI Taxonomy" id="1940610"/>
    <lineage>
        <taxon>Bacteria</taxon>
        <taxon>Pseudomonadati</taxon>
        <taxon>Pseudomonadota</taxon>
        <taxon>Alphaproteobacteria</taxon>
        <taxon>Hyphomicrobiales</taxon>
        <taxon>Phreatobacteraceae</taxon>
        <taxon>Phreatobacter</taxon>
    </lineage>
</organism>
<dbReference type="AlphaFoldDB" id="A0A4D7BCU3"/>
<dbReference type="PANTHER" id="PTHR11941:SF54">
    <property type="entry name" value="ENOYL-COA HYDRATASE, MITOCHONDRIAL"/>
    <property type="match status" value="1"/>
</dbReference>
<keyword evidence="1" id="KW-0413">Isomerase</keyword>
<proteinExistence type="predicted"/>
<dbReference type="GO" id="GO:0006635">
    <property type="term" value="P:fatty acid beta-oxidation"/>
    <property type="evidence" value="ECO:0007669"/>
    <property type="project" value="TreeGrafter"/>
</dbReference>
<evidence type="ECO:0000313" key="2">
    <source>
        <dbReference type="Proteomes" id="UP000298781"/>
    </source>
</evidence>
<reference evidence="1 2" key="1">
    <citation type="submission" date="2019-04" db="EMBL/GenBank/DDBJ databases">
        <title>Phreatobacter aquaticus sp. nov.</title>
        <authorList>
            <person name="Choi A."/>
        </authorList>
    </citation>
    <scope>NUCLEOTIDE SEQUENCE [LARGE SCALE GENOMIC DNA]</scope>
    <source>
        <strain evidence="1 2">KCTC 52518</strain>
    </source>
</reference>
<dbReference type="InterPro" id="IPR029045">
    <property type="entry name" value="ClpP/crotonase-like_dom_sf"/>
</dbReference>
<dbReference type="CDD" id="cd06558">
    <property type="entry name" value="crotonase-like"/>
    <property type="match status" value="1"/>
</dbReference>
<name>A0A4D7BCU3_9HYPH</name>
<sequence length="268" mass="29379">MPLIYAKDGAVATFTIDNGKVNVFTPEMHRELHEALQDFVADPMIRVGIMTGAEGRSFCAGDDIKTPLPDLTPHEALEAHFFPHIHEGRTGLTRPGWEQDVMRFKRLKPIIGAVDGYCLGQGLIYLLLLTDIRLATPEAEFGFPEIAYGMAGAGGMTRLAALIPQAVAMEMLLLGERIPADRALSAHLINRVVERTGLMAEARAMAERIAGHPPVAVRLEMEVTERALDMTRDQAVDYAATLFRFQRVAYQGYGAGTGFFGTKHEAAE</sequence>
<dbReference type="Gene3D" id="3.90.226.10">
    <property type="entry name" value="2-enoyl-CoA Hydratase, Chain A, domain 1"/>
    <property type="match status" value="1"/>
</dbReference>
<dbReference type="EMBL" id="CP039690">
    <property type="protein sequence ID" value="QCI67196.1"/>
    <property type="molecule type" value="Genomic_DNA"/>
</dbReference>
<gene>
    <name evidence="1" type="ORF">E8M01_24955</name>
</gene>